<keyword evidence="2" id="KW-1185">Reference proteome</keyword>
<dbReference type="AlphaFoldDB" id="A0A495A721"/>
<gene>
    <name evidence="1" type="ORF">C1C97_007645</name>
</gene>
<proteinExistence type="predicted"/>
<organism evidence="1 2">
    <name type="scientific">Kocuria tytonis</name>
    <dbReference type="NCBI Taxonomy" id="2054280"/>
    <lineage>
        <taxon>Bacteria</taxon>
        <taxon>Bacillati</taxon>
        <taxon>Actinomycetota</taxon>
        <taxon>Actinomycetes</taxon>
        <taxon>Micrococcales</taxon>
        <taxon>Micrococcaceae</taxon>
        <taxon>Kocuria</taxon>
    </lineage>
</organism>
<sequence length="68" mass="7765">MHAIRASVVQVSVPGRDGHGDAMLFIGHPHPQADRWLEVIAEIRPPRGVLIFHAMELTDKFRHYLQEN</sequence>
<dbReference type="EMBL" id="PNJG02000002">
    <property type="protein sequence ID" value="RKQ35122.1"/>
    <property type="molecule type" value="Genomic_DNA"/>
</dbReference>
<dbReference type="Proteomes" id="UP000249516">
    <property type="component" value="Unassembled WGS sequence"/>
</dbReference>
<protein>
    <submittedName>
        <fullName evidence="1">Uncharacterized protein</fullName>
    </submittedName>
</protein>
<accession>A0A495A721</accession>
<reference evidence="1 2" key="1">
    <citation type="submission" date="2018-10" db="EMBL/GenBank/DDBJ databases">
        <title>Kocuria tytouropygialis sp. nov., isolated from the uropygial gland of an American barn owl (Tyto furcata).</title>
        <authorList>
            <person name="Braun M.S."/>
            <person name="Wang E."/>
            <person name="Zimmermann S."/>
            <person name="Wagner H."/>
            <person name="Wink M."/>
        </authorList>
    </citation>
    <scope>NUCLEOTIDE SEQUENCE [LARGE SCALE GENOMIC DNA]</scope>
    <source>
        <strain evidence="1 2">442</strain>
    </source>
</reference>
<name>A0A495A721_9MICC</name>
<evidence type="ECO:0000313" key="2">
    <source>
        <dbReference type="Proteomes" id="UP000249516"/>
    </source>
</evidence>
<evidence type="ECO:0000313" key="1">
    <source>
        <dbReference type="EMBL" id="RKQ35122.1"/>
    </source>
</evidence>
<comment type="caution">
    <text evidence="1">The sequence shown here is derived from an EMBL/GenBank/DDBJ whole genome shotgun (WGS) entry which is preliminary data.</text>
</comment>